<dbReference type="AlphaFoldDB" id="A0AA36J5E5"/>
<feature type="domain" description="EF-hand" evidence="5">
    <location>
        <begin position="1053"/>
        <end position="1088"/>
    </location>
</feature>
<dbReference type="GO" id="GO:0005524">
    <property type="term" value="F:ATP binding"/>
    <property type="evidence" value="ECO:0007669"/>
    <property type="project" value="InterPro"/>
</dbReference>
<dbReference type="Gene3D" id="1.10.238.10">
    <property type="entry name" value="EF-hand"/>
    <property type="match status" value="2"/>
</dbReference>
<evidence type="ECO:0000259" key="4">
    <source>
        <dbReference type="PROSITE" id="PS50011"/>
    </source>
</evidence>
<dbReference type="PROSITE" id="PS50222">
    <property type="entry name" value="EF_HAND_2"/>
    <property type="match status" value="1"/>
</dbReference>
<feature type="region of interest" description="Disordered" evidence="3">
    <location>
        <begin position="1171"/>
        <end position="1207"/>
    </location>
</feature>
<dbReference type="GO" id="GO:0005509">
    <property type="term" value="F:calcium ion binding"/>
    <property type="evidence" value="ECO:0007669"/>
    <property type="project" value="InterPro"/>
</dbReference>
<dbReference type="Proteomes" id="UP001178507">
    <property type="component" value="Unassembled WGS sequence"/>
</dbReference>
<dbReference type="InterPro" id="IPR000719">
    <property type="entry name" value="Prot_kinase_dom"/>
</dbReference>
<evidence type="ECO:0000256" key="3">
    <source>
        <dbReference type="SAM" id="MobiDB-lite"/>
    </source>
</evidence>
<evidence type="ECO:0000313" key="6">
    <source>
        <dbReference type="EMBL" id="CAJ1399963.1"/>
    </source>
</evidence>
<feature type="compositionally biased region" description="Low complexity" evidence="3">
    <location>
        <begin position="893"/>
        <end position="904"/>
    </location>
</feature>
<reference evidence="6" key="1">
    <citation type="submission" date="2023-08" db="EMBL/GenBank/DDBJ databases">
        <authorList>
            <person name="Chen Y."/>
            <person name="Shah S."/>
            <person name="Dougan E. K."/>
            <person name="Thang M."/>
            <person name="Chan C."/>
        </authorList>
    </citation>
    <scope>NUCLEOTIDE SEQUENCE</scope>
</reference>
<evidence type="ECO:0000259" key="5">
    <source>
        <dbReference type="PROSITE" id="PS50222"/>
    </source>
</evidence>
<dbReference type="PROSITE" id="PS00109">
    <property type="entry name" value="PROTEIN_KINASE_TYR"/>
    <property type="match status" value="1"/>
</dbReference>
<dbReference type="InterPro" id="IPR002048">
    <property type="entry name" value="EF_hand_dom"/>
</dbReference>
<feature type="compositionally biased region" description="Basic and acidic residues" evidence="3">
    <location>
        <begin position="1171"/>
        <end position="1182"/>
    </location>
</feature>
<feature type="compositionally biased region" description="Polar residues" evidence="3">
    <location>
        <begin position="882"/>
        <end position="892"/>
    </location>
</feature>
<name>A0AA36J5E5_9DINO</name>
<dbReference type="PANTHER" id="PTHR24347">
    <property type="entry name" value="SERINE/THREONINE-PROTEIN KINASE"/>
    <property type="match status" value="1"/>
</dbReference>
<sequence>MARRDPRVRKTRLQLSGFVALHFACMVSLTLQQVLNCEGRGFHPDWSRLHSSLKRRREAAVLGSVLVARWRNRSASCEQLPEILLGEASVMDLKGFCPYGFAVAARAASWRSRTRRKRGQLLEEALQCLSMGGRWWPWNFHSDSKWDGLLAPLGLFSGQRTGSNASNGSASNRYLDEYRRQLTAALVHSPFSVSPRGGQAHRIVLSAFGVHTTTLLEPIYALRKTLADEVGLAMALFGATHPSAEMLLAEVCPASQWLSCFTSTYPSDDWWNKLVTRPLGTILDELAEVVASNKFIQESHCLICGGGGSPTLCLLLRMVSEMPMLVTLQAPLTFRMPSEHRQLLVALFREMTRPSLQQQGRTVISTSLIYLQRQVWEQTGRLLPVVRNHNWYTIANGRTDAPLSQVDVLFWQNHVALKPDVTICLWRFLKQLVPDSSDFPYRLAFKNVRKLPAKKEGRKVFALPAHDSITTYADLGSRFAAAVLFPHDVGMISFDDLYAISLPMFMPQQQLVENMAFTFLKSTKNYPWYLLRKEHAHLQYARADVDRPPWDPGWGWASRNSSAYAGRDSKDPDFLRQAVGTANYILLPHVYRFSSIAHLLQLLWQTTPQDLQSTRKVGSAYTVERTLGQGGVGRVVQASNRRTHEKRAIKITSRQSDPSGFEISLMMKLDHPNIVRVFEIFEEPSAIDVHLAVELCRGGPLPSYAKEFWPPLEEAAAAVIMWQLLGALHYLCTKSLSHGDVCPANVLMLHFDKPPEQNVTKLIDFGSHAGQRTHDLPSAGLVMRALLGWCCGMKGTSLREANTTKAASTFVYSEGGLGVSVSRAAADLMARCAGAERDASFTAEKALRHAWFVQARKGNVPARKARAERRKKEDKDKKPSISRASSGTMSVQSSTASSIAKNSSPRAKRPEKDSGGKESPSSPGRSRRAAGVCPAARVPAGGWWGSSPRLESFVPRLRAFCAESCLVRTVLIVAADTLDEEALSPLRAAFLRLDGWCPDGMLTVEDLRQRLPKMGCKDPPDLDRLLVEADIDGVGALDFTAFVSIAVGAKEVLASDLGWKVFQTLDRDQDGVISTADLSVFMSRVASSEEIFAMLAEVAKLDFAGFSQLLQNLLVRELDFSNPEKEWRHQLSPSALERLQLAAATSEGTAHPERGDTIKAKLRVMELERKKRQAAKEKEERRKQHRSKRAHRKRVARESREAAVEVEQAADPLPLSLIIESSQSDSSEGTLGIEEDSAVDEMGTFRQMLHENRRLLISL</sequence>
<protein>
    <submittedName>
        <fullName evidence="6">Uncharacterized protein</fullName>
    </submittedName>
</protein>
<accession>A0AA36J5E5</accession>
<dbReference type="GO" id="GO:0004672">
    <property type="term" value="F:protein kinase activity"/>
    <property type="evidence" value="ECO:0007669"/>
    <property type="project" value="InterPro"/>
</dbReference>
<feature type="region of interest" description="Disordered" evidence="3">
    <location>
        <begin position="858"/>
        <end position="932"/>
    </location>
</feature>
<keyword evidence="1" id="KW-0106">Calcium</keyword>
<keyword evidence="7" id="KW-1185">Reference proteome</keyword>
<dbReference type="SUPFAM" id="SSF47473">
    <property type="entry name" value="EF-hand"/>
    <property type="match status" value="1"/>
</dbReference>
<dbReference type="Pfam" id="PF00069">
    <property type="entry name" value="Pkinase"/>
    <property type="match status" value="1"/>
</dbReference>
<dbReference type="InterPro" id="IPR011009">
    <property type="entry name" value="Kinase-like_dom_sf"/>
</dbReference>
<evidence type="ECO:0000256" key="2">
    <source>
        <dbReference type="ARBA" id="ARBA00024334"/>
    </source>
</evidence>
<dbReference type="InterPro" id="IPR018247">
    <property type="entry name" value="EF_Hand_1_Ca_BS"/>
</dbReference>
<dbReference type="InterPro" id="IPR011992">
    <property type="entry name" value="EF-hand-dom_pair"/>
</dbReference>
<dbReference type="SMART" id="SM00220">
    <property type="entry name" value="S_TKc"/>
    <property type="match status" value="1"/>
</dbReference>
<dbReference type="PROSITE" id="PS50011">
    <property type="entry name" value="PROTEIN_KINASE_DOM"/>
    <property type="match status" value="1"/>
</dbReference>
<evidence type="ECO:0000256" key="1">
    <source>
        <dbReference type="ARBA" id="ARBA00022837"/>
    </source>
</evidence>
<feature type="compositionally biased region" description="Basic and acidic residues" evidence="3">
    <location>
        <begin position="870"/>
        <end position="879"/>
    </location>
</feature>
<dbReference type="InterPro" id="IPR008266">
    <property type="entry name" value="Tyr_kinase_AS"/>
</dbReference>
<dbReference type="EMBL" id="CAUJNA010003353">
    <property type="protein sequence ID" value="CAJ1399963.1"/>
    <property type="molecule type" value="Genomic_DNA"/>
</dbReference>
<evidence type="ECO:0000313" key="7">
    <source>
        <dbReference type="Proteomes" id="UP001178507"/>
    </source>
</evidence>
<comment type="caution">
    <text evidence="6">The sequence shown here is derived from an EMBL/GenBank/DDBJ whole genome shotgun (WGS) entry which is preliminary data.</text>
</comment>
<feature type="compositionally biased region" description="Basic residues" evidence="3">
    <location>
        <begin position="1183"/>
        <end position="1195"/>
    </location>
</feature>
<dbReference type="Gene3D" id="1.10.510.10">
    <property type="entry name" value="Transferase(Phosphotransferase) domain 1"/>
    <property type="match status" value="1"/>
</dbReference>
<proteinExistence type="inferred from homology"/>
<gene>
    <name evidence="6" type="ORF">EVOR1521_LOCUS23406</name>
</gene>
<feature type="domain" description="Protein kinase" evidence="4">
    <location>
        <begin position="621"/>
        <end position="852"/>
    </location>
</feature>
<dbReference type="PROSITE" id="PS00018">
    <property type="entry name" value="EF_HAND_1"/>
    <property type="match status" value="1"/>
</dbReference>
<comment type="similarity">
    <text evidence="2">Belongs to the protein kinase superfamily. Ser/Thr protein kinase family. CDPK subfamily.</text>
</comment>
<dbReference type="SUPFAM" id="SSF56112">
    <property type="entry name" value="Protein kinase-like (PK-like)"/>
    <property type="match status" value="1"/>
</dbReference>
<organism evidence="6 7">
    <name type="scientific">Effrenium voratum</name>
    <dbReference type="NCBI Taxonomy" id="2562239"/>
    <lineage>
        <taxon>Eukaryota</taxon>
        <taxon>Sar</taxon>
        <taxon>Alveolata</taxon>
        <taxon>Dinophyceae</taxon>
        <taxon>Suessiales</taxon>
        <taxon>Symbiodiniaceae</taxon>
        <taxon>Effrenium</taxon>
    </lineage>
</organism>